<dbReference type="STRING" id="889306.KP78_03480"/>
<feature type="domain" description="Diphthamide synthase" evidence="1">
    <location>
        <begin position="11"/>
        <end position="218"/>
    </location>
</feature>
<comment type="caution">
    <text evidence="2">The sequence shown here is derived from an EMBL/GenBank/DDBJ whole genome shotgun (WGS) entry which is preliminary data.</text>
</comment>
<dbReference type="PIRSF" id="PIRSF039123">
    <property type="entry name" value="Diphthamide_synthase"/>
    <property type="match status" value="1"/>
</dbReference>
<sequence length="219" mass="24831">MIERKNFFSSWSGGKDSTLAFYRACKEGGQPSFLLTMFEENEERSRSHALPIEVLQAQSEAVGVPLVVRGASWQEYESVFLDVLESFKKEGITHGVFGDIDLEAHLEWVQKTCARVDIAPYHPLWKMERRAVLDELLELGFEAVIVVVKDDKLPESFLGKVLTKEVIEEIEQYDVDACGEEGEFHTVVVNGPNFKQRIALDFKGIHKDSGYSFLQVKLS</sequence>
<dbReference type="InterPro" id="IPR002761">
    <property type="entry name" value="Diphthami_syn_dom"/>
</dbReference>
<dbReference type="Gene3D" id="3.40.50.620">
    <property type="entry name" value="HUPs"/>
    <property type="match status" value="1"/>
</dbReference>
<evidence type="ECO:0000259" key="1">
    <source>
        <dbReference type="Pfam" id="PF01902"/>
    </source>
</evidence>
<dbReference type="EMBL" id="JXRP01000006">
    <property type="protein sequence ID" value="KIL51978.1"/>
    <property type="molecule type" value="Genomic_DNA"/>
</dbReference>
<dbReference type="PANTHER" id="PTHR12196">
    <property type="entry name" value="DOMAIN OF UNKNOWN FUNCTION 71 DUF71 -CONTAINING PROTEIN"/>
    <property type="match status" value="1"/>
</dbReference>
<dbReference type="Proteomes" id="UP000031938">
    <property type="component" value="Unassembled WGS sequence"/>
</dbReference>
<dbReference type="GO" id="GO:0017183">
    <property type="term" value="P:protein histidyl modification to diphthamide"/>
    <property type="evidence" value="ECO:0007669"/>
    <property type="project" value="TreeGrafter"/>
</dbReference>
<dbReference type="InterPro" id="IPR030662">
    <property type="entry name" value="DPH6/MJ0570"/>
</dbReference>
<dbReference type="CDD" id="cd01994">
    <property type="entry name" value="AANH_PF0828-like"/>
    <property type="match status" value="1"/>
</dbReference>
<name>A0A0C2W7G2_9BACL</name>
<evidence type="ECO:0000313" key="3">
    <source>
        <dbReference type="Proteomes" id="UP000031938"/>
    </source>
</evidence>
<dbReference type="PANTHER" id="PTHR12196:SF2">
    <property type="entry name" value="DIPHTHINE--AMMONIA LIGASE"/>
    <property type="match status" value="1"/>
</dbReference>
<gene>
    <name evidence="2" type="ORF">KP78_03480</name>
</gene>
<dbReference type="PATRIC" id="fig|889306.3.peg.350"/>
<dbReference type="OrthoDB" id="3572539at2"/>
<reference evidence="2 3" key="1">
    <citation type="submission" date="2015-01" db="EMBL/GenBank/DDBJ databases">
        <title>Genome sequencing of Jeotgalibacillus soli.</title>
        <authorList>
            <person name="Goh K.M."/>
            <person name="Chan K.-G."/>
            <person name="Yaakop A.S."/>
            <person name="Ee R."/>
            <person name="Gan H.M."/>
            <person name="Chan C.S."/>
        </authorList>
    </citation>
    <scope>NUCLEOTIDE SEQUENCE [LARGE SCALE GENOMIC DNA]</scope>
    <source>
        <strain evidence="2 3">P9</strain>
    </source>
</reference>
<protein>
    <recommendedName>
        <fullName evidence="1">Diphthamide synthase domain-containing protein</fullName>
    </recommendedName>
</protein>
<dbReference type="GO" id="GO:0017178">
    <property type="term" value="F:diphthine-ammonia ligase activity"/>
    <property type="evidence" value="ECO:0007669"/>
    <property type="project" value="TreeGrafter"/>
</dbReference>
<accession>A0A0C2W7G2</accession>
<dbReference type="Pfam" id="PF01902">
    <property type="entry name" value="Diphthami_syn_2"/>
    <property type="match status" value="1"/>
</dbReference>
<organism evidence="2 3">
    <name type="scientific">Jeotgalibacillus soli</name>
    <dbReference type="NCBI Taxonomy" id="889306"/>
    <lineage>
        <taxon>Bacteria</taxon>
        <taxon>Bacillati</taxon>
        <taxon>Bacillota</taxon>
        <taxon>Bacilli</taxon>
        <taxon>Bacillales</taxon>
        <taxon>Caryophanaceae</taxon>
        <taxon>Jeotgalibacillus</taxon>
    </lineage>
</organism>
<proteinExistence type="predicted"/>
<dbReference type="SUPFAM" id="SSF52402">
    <property type="entry name" value="Adenine nucleotide alpha hydrolases-like"/>
    <property type="match status" value="1"/>
</dbReference>
<dbReference type="NCBIfam" id="TIGR00290">
    <property type="entry name" value="MJ0570_dom"/>
    <property type="match status" value="1"/>
</dbReference>
<dbReference type="Gene3D" id="3.90.1490.10">
    <property type="entry name" value="putative n-type atp pyrophosphatase, domain 2"/>
    <property type="match status" value="1"/>
</dbReference>
<dbReference type="InterPro" id="IPR014729">
    <property type="entry name" value="Rossmann-like_a/b/a_fold"/>
</dbReference>
<keyword evidence="3" id="KW-1185">Reference proteome</keyword>
<evidence type="ECO:0000313" key="2">
    <source>
        <dbReference type="EMBL" id="KIL51978.1"/>
    </source>
</evidence>
<dbReference type="AlphaFoldDB" id="A0A0C2W7G2"/>
<dbReference type="RefSeq" id="WP_041085740.1">
    <property type="nucleotide sequence ID" value="NZ_JXRP01000006.1"/>
</dbReference>